<evidence type="ECO:0000313" key="2">
    <source>
        <dbReference type="Proteomes" id="UP000053105"/>
    </source>
</evidence>
<evidence type="ECO:0000313" key="1">
    <source>
        <dbReference type="EMBL" id="KOX69750.1"/>
    </source>
</evidence>
<accession>A0A0M8ZRP5</accession>
<sequence>MERHLANVNVNQRVAGQTIPRARSTTTFPNERQRGGYRRASSYCISHQDEPPISTCYLSISDDTANKTDLSLAAVDTLARGELLLRILKKINAYECIFYDPFIRFGMPRGGGKEKSKVASEVCSLVELY</sequence>
<organism evidence="1 2">
    <name type="scientific">Melipona quadrifasciata</name>
    <dbReference type="NCBI Taxonomy" id="166423"/>
    <lineage>
        <taxon>Eukaryota</taxon>
        <taxon>Metazoa</taxon>
        <taxon>Ecdysozoa</taxon>
        <taxon>Arthropoda</taxon>
        <taxon>Hexapoda</taxon>
        <taxon>Insecta</taxon>
        <taxon>Pterygota</taxon>
        <taxon>Neoptera</taxon>
        <taxon>Endopterygota</taxon>
        <taxon>Hymenoptera</taxon>
        <taxon>Apocrita</taxon>
        <taxon>Aculeata</taxon>
        <taxon>Apoidea</taxon>
        <taxon>Anthophila</taxon>
        <taxon>Apidae</taxon>
        <taxon>Melipona</taxon>
    </lineage>
</organism>
<dbReference type="AlphaFoldDB" id="A0A0M8ZRP5"/>
<proteinExistence type="predicted"/>
<name>A0A0M8ZRP5_9HYME</name>
<keyword evidence="2" id="KW-1185">Reference proteome</keyword>
<gene>
    <name evidence="1" type="ORF">WN51_05035</name>
</gene>
<dbReference type="Proteomes" id="UP000053105">
    <property type="component" value="Unassembled WGS sequence"/>
</dbReference>
<reference evidence="1 2" key="1">
    <citation type="submission" date="2015-07" db="EMBL/GenBank/DDBJ databases">
        <title>The genome of Melipona quadrifasciata.</title>
        <authorList>
            <person name="Pan H."/>
            <person name="Kapheim K."/>
        </authorList>
    </citation>
    <scope>NUCLEOTIDE SEQUENCE [LARGE SCALE GENOMIC DNA]</scope>
    <source>
        <strain evidence="1">0111107301</strain>
        <tissue evidence="1">Whole body</tissue>
    </source>
</reference>
<dbReference type="EMBL" id="KQ435883">
    <property type="protein sequence ID" value="KOX69750.1"/>
    <property type="molecule type" value="Genomic_DNA"/>
</dbReference>
<protein>
    <submittedName>
        <fullName evidence="1">Uncharacterized protein</fullName>
    </submittedName>
</protein>